<reference evidence="8 9" key="1">
    <citation type="journal article" date="2015" name="Nature">
        <title>rRNA introns, odd ribosomes, and small enigmatic genomes across a large radiation of phyla.</title>
        <authorList>
            <person name="Brown C.T."/>
            <person name="Hug L.A."/>
            <person name="Thomas B.C."/>
            <person name="Sharon I."/>
            <person name="Castelle C.J."/>
            <person name="Singh A."/>
            <person name="Wilkins M.J."/>
            <person name="Williams K.H."/>
            <person name="Banfield J.F."/>
        </authorList>
    </citation>
    <scope>NUCLEOTIDE SEQUENCE [LARGE SCALE GENOMIC DNA]</scope>
</reference>
<feature type="transmembrane region" description="Helical" evidence="6">
    <location>
        <begin position="21"/>
        <end position="45"/>
    </location>
</feature>
<dbReference type="InterPro" id="IPR013685">
    <property type="entry name" value="POTRA_FtsQ_type"/>
</dbReference>
<accession>A0A0G1L2P2</accession>
<dbReference type="EMBL" id="LCKD01000007">
    <property type="protein sequence ID" value="KKT90063.1"/>
    <property type="molecule type" value="Genomic_DNA"/>
</dbReference>
<dbReference type="Pfam" id="PF08478">
    <property type="entry name" value="POTRA_1"/>
    <property type="match status" value="1"/>
</dbReference>
<keyword evidence="5" id="KW-0131">Cell cycle</keyword>
<evidence type="ECO:0000256" key="3">
    <source>
        <dbReference type="ARBA" id="ARBA00022692"/>
    </source>
</evidence>
<dbReference type="PANTHER" id="PTHR37820">
    <property type="entry name" value="CELL DIVISION PROTEIN DIVIB"/>
    <property type="match status" value="1"/>
</dbReference>
<evidence type="ECO:0000256" key="5">
    <source>
        <dbReference type="ARBA" id="ARBA00023306"/>
    </source>
</evidence>
<evidence type="ECO:0000313" key="9">
    <source>
        <dbReference type="Proteomes" id="UP000034368"/>
    </source>
</evidence>
<feature type="domain" description="POTRA" evidence="7">
    <location>
        <begin position="82"/>
        <end position="128"/>
    </location>
</feature>
<evidence type="ECO:0000259" key="7">
    <source>
        <dbReference type="Pfam" id="PF08478"/>
    </source>
</evidence>
<evidence type="ECO:0000256" key="2">
    <source>
        <dbReference type="ARBA" id="ARBA00022618"/>
    </source>
</evidence>
<dbReference type="InterPro" id="IPR050487">
    <property type="entry name" value="FtsQ_DivIB"/>
</dbReference>
<sequence length="258" mass="30139">MRAVDIKSGYHDKLAMRRRRAFIIKISAIIFLVIALISLTLYLIFFSSYLKITNVSANQTSAIGSGEIVSAAHEYMDKSVLYIPTQRNIFFFNSDNFNKYLISKYPMIKSINTEKKYPHNLEITISERTPVGIWCFRDDGCVYFDREMNVWGAPNQTSGYVLLSVDDEKRDAIEKEYFEAILRISENMPKSINIKRILIADKSVNDMFIYTNKNYYIKISTESDIESQFKIFEAFLRSNDAENIEYIDLRINGRIYYK</sequence>
<keyword evidence="6" id="KW-0472">Membrane</keyword>
<evidence type="ECO:0000256" key="1">
    <source>
        <dbReference type="ARBA" id="ARBA00022475"/>
    </source>
</evidence>
<dbReference type="AlphaFoldDB" id="A0A0G1L2P2"/>
<keyword evidence="3 6" id="KW-0812">Transmembrane</keyword>
<protein>
    <recommendedName>
        <fullName evidence="7">POTRA domain-containing protein</fullName>
    </recommendedName>
</protein>
<keyword evidence="1" id="KW-1003">Cell membrane</keyword>
<dbReference type="Proteomes" id="UP000034368">
    <property type="component" value="Unassembled WGS sequence"/>
</dbReference>
<organism evidence="8 9">
    <name type="scientific">Candidatus Yanofskybacteria bacterium GW2011_GWB1_45_11</name>
    <dbReference type="NCBI Taxonomy" id="1619026"/>
    <lineage>
        <taxon>Bacteria</taxon>
        <taxon>Candidatus Yanofskyibacteriota</taxon>
    </lineage>
</organism>
<dbReference type="PANTHER" id="PTHR37820:SF1">
    <property type="entry name" value="CELL DIVISION PROTEIN FTSQ"/>
    <property type="match status" value="1"/>
</dbReference>
<evidence type="ECO:0000256" key="4">
    <source>
        <dbReference type="ARBA" id="ARBA00022989"/>
    </source>
</evidence>
<dbReference type="GO" id="GO:0005886">
    <property type="term" value="C:plasma membrane"/>
    <property type="evidence" value="ECO:0007669"/>
    <property type="project" value="TreeGrafter"/>
</dbReference>
<comment type="caution">
    <text evidence="8">The sequence shown here is derived from an EMBL/GenBank/DDBJ whole genome shotgun (WGS) entry which is preliminary data.</text>
</comment>
<gene>
    <name evidence="8" type="ORF">UW90_C0007G0004</name>
</gene>
<keyword evidence="2" id="KW-0132">Cell division</keyword>
<evidence type="ECO:0000313" key="8">
    <source>
        <dbReference type="EMBL" id="KKT90063.1"/>
    </source>
</evidence>
<proteinExistence type="predicted"/>
<name>A0A0G1L2P2_9BACT</name>
<keyword evidence="4 6" id="KW-1133">Transmembrane helix</keyword>
<dbReference type="GO" id="GO:0051301">
    <property type="term" value="P:cell division"/>
    <property type="evidence" value="ECO:0007669"/>
    <property type="project" value="UniProtKB-KW"/>
</dbReference>
<evidence type="ECO:0000256" key="6">
    <source>
        <dbReference type="SAM" id="Phobius"/>
    </source>
</evidence>